<dbReference type="HOGENOM" id="CLU_161432_0_0_0"/>
<dbReference type="PaxDb" id="1198114-AciX9_0777"/>
<sequence length="121" mass="13470">MQTLDLQAYSYEDRQGLIPALTQAFTHSGGWVLERTTTSTSTIEFRLEIQLRGIADLYAALVEAGIELTRTAHATLTDLCTCRQHVMRTAQPNRVISLRLELSFLDDVTLHSLMMTGSSLA</sequence>
<proteinExistence type="predicted"/>
<dbReference type="KEGG" id="acm:AciX9_0777"/>
<dbReference type="Proteomes" id="UP000000343">
    <property type="component" value="Chromosome"/>
</dbReference>
<evidence type="ECO:0000313" key="1">
    <source>
        <dbReference type="EMBL" id="ADW67846.1"/>
    </source>
</evidence>
<dbReference type="RefSeq" id="WP_013579172.1">
    <property type="nucleotide sequence ID" value="NC_015064.1"/>
</dbReference>
<reference evidence="2" key="1">
    <citation type="submission" date="2011-01" db="EMBL/GenBank/DDBJ databases">
        <title>Complete sequence of chromosome of Acidobacterium sp. MP5ACTX9.</title>
        <authorList>
            <consortium name="US DOE Joint Genome Institute"/>
            <person name="Lucas S."/>
            <person name="Copeland A."/>
            <person name="Lapidus A."/>
            <person name="Cheng J.-F."/>
            <person name="Goodwin L."/>
            <person name="Pitluck S."/>
            <person name="Teshima H."/>
            <person name="Detter J.C."/>
            <person name="Han C."/>
            <person name="Tapia R."/>
            <person name="Land M."/>
            <person name="Hauser L."/>
            <person name="Kyrpides N."/>
            <person name="Ivanova N."/>
            <person name="Ovchinnikova G."/>
            <person name="Pagani I."/>
            <person name="Rawat S.R."/>
            <person name="Mannisto M."/>
            <person name="Haggblom M.M."/>
            <person name="Woyke T."/>
        </authorList>
    </citation>
    <scope>NUCLEOTIDE SEQUENCE [LARGE SCALE GENOMIC DNA]</scope>
    <source>
        <strain evidence="2">MP5ACTX9</strain>
    </source>
</reference>
<evidence type="ECO:0000313" key="2">
    <source>
        <dbReference type="Proteomes" id="UP000000343"/>
    </source>
</evidence>
<organism evidence="2">
    <name type="scientific">Granulicella tundricola (strain ATCC BAA-1859 / DSM 23138 / MP5ACTX9)</name>
    <dbReference type="NCBI Taxonomy" id="1198114"/>
    <lineage>
        <taxon>Bacteria</taxon>
        <taxon>Pseudomonadati</taxon>
        <taxon>Acidobacteriota</taxon>
        <taxon>Terriglobia</taxon>
        <taxon>Terriglobales</taxon>
        <taxon>Acidobacteriaceae</taxon>
        <taxon>Granulicella</taxon>
    </lineage>
</organism>
<dbReference type="OrthoDB" id="122568at2"/>
<dbReference type="EMBL" id="CP002480">
    <property type="protein sequence ID" value="ADW67846.1"/>
    <property type="molecule type" value="Genomic_DNA"/>
</dbReference>
<dbReference type="eggNOG" id="ENOG50337MA">
    <property type="taxonomic scope" value="Bacteria"/>
</dbReference>
<protein>
    <submittedName>
        <fullName evidence="1">Uncharacterized protein</fullName>
    </submittedName>
</protein>
<keyword evidence="2" id="KW-1185">Reference proteome</keyword>
<name>E8X0I2_GRATM</name>
<accession>E8X0I2</accession>
<dbReference type="AlphaFoldDB" id="E8X0I2"/>
<gene>
    <name evidence="1" type="ordered locus">AciX9_0777</name>
</gene>
<dbReference type="STRING" id="1198114.AciX9_0777"/>